<dbReference type="Pfam" id="PF00535">
    <property type="entry name" value="Glycos_transf_2"/>
    <property type="match status" value="1"/>
</dbReference>
<keyword evidence="4 7" id="KW-0808">Transferase</keyword>
<keyword evidence="3" id="KW-0328">Glycosyltransferase</keyword>
<gene>
    <name evidence="7" type="ORF">SAMN05660703_1319</name>
</gene>
<dbReference type="InterPro" id="IPR029044">
    <property type="entry name" value="Nucleotide-diphossugar_trans"/>
</dbReference>
<keyword evidence="2" id="KW-1003">Cell membrane</keyword>
<accession>A0A1W1ZAV9</accession>
<feature type="domain" description="Glycosyltransferase 2-like" evidence="6">
    <location>
        <begin position="9"/>
        <end position="131"/>
    </location>
</feature>
<evidence type="ECO:0000313" key="7">
    <source>
        <dbReference type="EMBL" id="SMC45446.1"/>
    </source>
</evidence>
<evidence type="ECO:0000256" key="4">
    <source>
        <dbReference type="ARBA" id="ARBA00022679"/>
    </source>
</evidence>
<dbReference type="AlphaFoldDB" id="A0A1W1ZAV9"/>
<dbReference type="SUPFAM" id="SSF53448">
    <property type="entry name" value="Nucleotide-diphospho-sugar transferases"/>
    <property type="match status" value="1"/>
</dbReference>
<dbReference type="InterPro" id="IPR026461">
    <property type="entry name" value="Trfase_2_rSAM/seldom_assoc"/>
</dbReference>
<dbReference type="Proteomes" id="UP000192360">
    <property type="component" value="Unassembled WGS sequence"/>
</dbReference>
<dbReference type="NCBIfam" id="TIGR04283">
    <property type="entry name" value="glyco_like_mftF"/>
    <property type="match status" value="1"/>
</dbReference>
<dbReference type="OrthoDB" id="9810303at2"/>
<dbReference type="PANTHER" id="PTHR43646">
    <property type="entry name" value="GLYCOSYLTRANSFERASE"/>
    <property type="match status" value="1"/>
</dbReference>
<dbReference type="GO" id="GO:0016757">
    <property type="term" value="F:glycosyltransferase activity"/>
    <property type="evidence" value="ECO:0007669"/>
    <property type="project" value="UniProtKB-KW"/>
</dbReference>
<dbReference type="STRING" id="504486.SAMN05660703_1319"/>
<dbReference type="InterPro" id="IPR001173">
    <property type="entry name" value="Glyco_trans_2-like"/>
</dbReference>
<dbReference type="EMBL" id="FWXO01000001">
    <property type="protein sequence ID" value="SMC45446.1"/>
    <property type="molecule type" value="Genomic_DNA"/>
</dbReference>
<proteinExistence type="predicted"/>
<evidence type="ECO:0000256" key="3">
    <source>
        <dbReference type="ARBA" id="ARBA00022676"/>
    </source>
</evidence>
<dbReference type="CDD" id="cd02522">
    <property type="entry name" value="GT_2_like_a"/>
    <property type="match status" value="1"/>
</dbReference>
<organism evidence="7 8">
    <name type="scientific">Cellulophaga tyrosinoxydans</name>
    <dbReference type="NCBI Taxonomy" id="504486"/>
    <lineage>
        <taxon>Bacteria</taxon>
        <taxon>Pseudomonadati</taxon>
        <taxon>Bacteroidota</taxon>
        <taxon>Flavobacteriia</taxon>
        <taxon>Flavobacteriales</taxon>
        <taxon>Flavobacteriaceae</taxon>
        <taxon>Cellulophaga</taxon>
    </lineage>
</organism>
<evidence type="ECO:0000256" key="2">
    <source>
        <dbReference type="ARBA" id="ARBA00022475"/>
    </source>
</evidence>
<evidence type="ECO:0000259" key="6">
    <source>
        <dbReference type="Pfam" id="PF00535"/>
    </source>
</evidence>
<comment type="subcellular location">
    <subcellularLocation>
        <location evidence="1">Cell membrane</location>
    </subcellularLocation>
</comment>
<evidence type="ECO:0000256" key="1">
    <source>
        <dbReference type="ARBA" id="ARBA00004236"/>
    </source>
</evidence>
<dbReference type="GO" id="GO:0005886">
    <property type="term" value="C:plasma membrane"/>
    <property type="evidence" value="ECO:0007669"/>
    <property type="project" value="UniProtKB-SubCell"/>
</dbReference>
<evidence type="ECO:0000256" key="5">
    <source>
        <dbReference type="ARBA" id="ARBA00023136"/>
    </source>
</evidence>
<reference evidence="7 8" key="1">
    <citation type="submission" date="2017-04" db="EMBL/GenBank/DDBJ databases">
        <authorList>
            <person name="Afonso C.L."/>
            <person name="Miller P.J."/>
            <person name="Scott M.A."/>
            <person name="Spackman E."/>
            <person name="Goraichik I."/>
            <person name="Dimitrov K.M."/>
            <person name="Suarez D.L."/>
            <person name="Swayne D.E."/>
        </authorList>
    </citation>
    <scope>NUCLEOTIDE SEQUENCE [LARGE SCALE GENOMIC DNA]</scope>
    <source>
        <strain evidence="7 8">DSM 21164</strain>
    </source>
</reference>
<dbReference type="PANTHER" id="PTHR43646:SF2">
    <property type="entry name" value="GLYCOSYLTRANSFERASE 2-LIKE DOMAIN-CONTAINING PROTEIN"/>
    <property type="match status" value="1"/>
</dbReference>
<dbReference type="RefSeq" id="WP_084060576.1">
    <property type="nucleotide sequence ID" value="NZ_FWXO01000001.1"/>
</dbReference>
<dbReference type="Gene3D" id="3.90.550.10">
    <property type="entry name" value="Spore Coat Polysaccharide Biosynthesis Protein SpsA, Chain A"/>
    <property type="match status" value="1"/>
</dbReference>
<name>A0A1W1ZAV9_9FLAO</name>
<keyword evidence="8" id="KW-1185">Reference proteome</keyword>
<evidence type="ECO:0000313" key="8">
    <source>
        <dbReference type="Proteomes" id="UP000192360"/>
    </source>
</evidence>
<sequence>MKPNKPKISIVIPVLNEEKCITQFLSYIKTNSNCEYIEEILLVDGGSTDNTIALAEANNITVIASEKGRAKQLNQGAKNAKGDILYFLHVDTLPPKNFDKTIIDAVIKGKEVGCFQMKFDSNSRFLNFFAWFTRINHKLCRGGDQSLFITRKLFSKTNGFNENYIVFEDNEFISRIYDIAPFTILPQHVKTSARRYDERGKYILQYHFGVIHLKNILGAGPEKLYDYYKRKIAI</sequence>
<protein>
    <submittedName>
        <fullName evidence="7">Transferase 2, rSAM/selenodomain-associated</fullName>
    </submittedName>
</protein>
<keyword evidence="5" id="KW-0472">Membrane</keyword>